<protein>
    <submittedName>
        <fullName evidence="1">Uncharacterized protein</fullName>
    </submittedName>
</protein>
<dbReference type="EMBL" id="BAAANY010000008">
    <property type="protein sequence ID" value="GAA1672524.1"/>
    <property type="molecule type" value="Genomic_DNA"/>
</dbReference>
<reference evidence="1 2" key="1">
    <citation type="journal article" date="2019" name="Int. J. Syst. Evol. Microbiol.">
        <title>The Global Catalogue of Microorganisms (GCM) 10K type strain sequencing project: providing services to taxonomists for standard genome sequencing and annotation.</title>
        <authorList>
            <consortium name="The Broad Institute Genomics Platform"/>
            <consortium name="The Broad Institute Genome Sequencing Center for Infectious Disease"/>
            <person name="Wu L."/>
            <person name="Ma J."/>
        </authorList>
    </citation>
    <scope>NUCLEOTIDE SEQUENCE [LARGE SCALE GENOMIC DNA]</scope>
    <source>
        <strain evidence="1 2">JCM 14718</strain>
    </source>
</reference>
<evidence type="ECO:0000313" key="2">
    <source>
        <dbReference type="Proteomes" id="UP001500618"/>
    </source>
</evidence>
<gene>
    <name evidence="1" type="ORF">GCM10009765_22370</name>
</gene>
<dbReference type="Proteomes" id="UP001500618">
    <property type="component" value="Unassembled WGS sequence"/>
</dbReference>
<proteinExistence type="predicted"/>
<comment type="caution">
    <text evidence="1">The sequence shown here is derived from an EMBL/GenBank/DDBJ whole genome shotgun (WGS) entry which is preliminary data.</text>
</comment>
<accession>A0ABN2GJY7</accession>
<sequence>MESDTSVVDTYPRCPVPTTPNYECDACLNRENVAREYIGDSVIGDFAPYLHEVAAPDFGGRAFQHG</sequence>
<evidence type="ECO:0000313" key="1">
    <source>
        <dbReference type="EMBL" id="GAA1672524.1"/>
    </source>
</evidence>
<organism evidence="1 2">
    <name type="scientific">Fodinicola feengrottensis</name>
    <dbReference type="NCBI Taxonomy" id="435914"/>
    <lineage>
        <taxon>Bacteria</taxon>
        <taxon>Bacillati</taxon>
        <taxon>Actinomycetota</taxon>
        <taxon>Actinomycetes</taxon>
        <taxon>Mycobacteriales</taxon>
        <taxon>Fodinicola</taxon>
    </lineage>
</organism>
<name>A0ABN2GJY7_9ACTN</name>
<keyword evidence="2" id="KW-1185">Reference proteome</keyword>